<dbReference type="Gene3D" id="1.10.1660.10">
    <property type="match status" value="1"/>
</dbReference>
<reference evidence="4 5" key="1">
    <citation type="submission" date="2020-04" db="EMBL/GenBank/DDBJ databases">
        <title>CFH 90308 Microbacterium sp.</title>
        <authorList>
            <person name="Nie G."/>
            <person name="Ming H."/>
            <person name="Xia T."/>
        </authorList>
    </citation>
    <scope>NUCLEOTIDE SEQUENCE [LARGE SCALE GENOMIC DNA]</scope>
    <source>
        <strain evidence="4 5">CFH 90308</strain>
    </source>
</reference>
<comment type="caution">
    <text evidence="4">The sequence shown here is derived from an EMBL/GenBank/DDBJ whole genome shotgun (WGS) entry which is preliminary data.</text>
</comment>
<dbReference type="PROSITE" id="PS50937">
    <property type="entry name" value="HTH_MERR_2"/>
    <property type="match status" value="1"/>
</dbReference>
<protein>
    <submittedName>
        <fullName evidence="4">MerR family transcriptional regulator</fullName>
    </submittedName>
</protein>
<dbReference type="Proteomes" id="UP001429745">
    <property type="component" value="Unassembled WGS sequence"/>
</dbReference>
<keyword evidence="1" id="KW-0238">DNA-binding</keyword>
<evidence type="ECO:0000313" key="4">
    <source>
        <dbReference type="EMBL" id="NLP83605.1"/>
    </source>
</evidence>
<keyword evidence="5" id="KW-1185">Reference proteome</keyword>
<feature type="coiled-coil region" evidence="2">
    <location>
        <begin position="83"/>
        <end position="117"/>
    </location>
</feature>
<proteinExistence type="predicted"/>
<evidence type="ECO:0000256" key="2">
    <source>
        <dbReference type="SAM" id="Coils"/>
    </source>
</evidence>
<feature type="domain" description="HTH merR-type" evidence="3">
    <location>
        <begin position="3"/>
        <end position="72"/>
    </location>
</feature>
<dbReference type="PANTHER" id="PTHR30204:SF98">
    <property type="entry name" value="HTH-TYPE TRANSCRIPTIONAL REGULATOR ADHR"/>
    <property type="match status" value="1"/>
</dbReference>
<dbReference type="RefSeq" id="WP_168912127.1">
    <property type="nucleotide sequence ID" value="NZ_JABACI010000002.1"/>
</dbReference>
<evidence type="ECO:0000256" key="1">
    <source>
        <dbReference type="ARBA" id="ARBA00023125"/>
    </source>
</evidence>
<dbReference type="PRINTS" id="PR00040">
    <property type="entry name" value="HTHMERR"/>
</dbReference>
<dbReference type="SMART" id="SM00422">
    <property type="entry name" value="HTH_MERR"/>
    <property type="match status" value="1"/>
</dbReference>
<gene>
    <name evidence="4" type="ORF">HF576_07090</name>
</gene>
<dbReference type="Pfam" id="PF13411">
    <property type="entry name" value="MerR_1"/>
    <property type="match status" value="1"/>
</dbReference>
<dbReference type="InterPro" id="IPR047057">
    <property type="entry name" value="MerR_fam"/>
</dbReference>
<name>A0ABX1KB61_9MICO</name>
<dbReference type="SUPFAM" id="SSF46955">
    <property type="entry name" value="Putative DNA-binding domain"/>
    <property type="match status" value="1"/>
</dbReference>
<organism evidence="4 5">
    <name type="scientific">Microbacterium salsuginis</name>
    <dbReference type="NCBI Taxonomy" id="2722803"/>
    <lineage>
        <taxon>Bacteria</taxon>
        <taxon>Bacillati</taxon>
        <taxon>Actinomycetota</taxon>
        <taxon>Actinomycetes</taxon>
        <taxon>Micrococcales</taxon>
        <taxon>Microbacteriaceae</taxon>
        <taxon>Microbacterium</taxon>
    </lineage>
</organism>
<evidence type="ECO:0000259" key="3">
    <source>
        <dbReference type="PROSITE" id="PS50937"/>
    </source>
</evidence>
<dbReference type="InterPro" id="IPR000551">
    <property type="entry name" value="MerR-type_HTH_dom"/>
</dbReference>
<evidence type="ECO:0000313" key="5">
    <source>
        <dbReference type="Proteomes" id="UP001429745"/>
    </source>
</evidence>
<dbReference type="EMBL" id="JABACI010000002">
    <property type="protein sequence ID" value="NLP83605.1"/>
    <property type="molecule type" value="Genomic_DNA"/>
</dbReference>
<keyword evidence="2" id="KW-0175">Coiled coil</keyword>
<sequence>MATYSPAEAAAISGFSLDTLRYYEREGILPRVARTAGGHRVFSEADVGTLGFLKCLRETGMPIERLRRYGELCQDEGTIPDRIALLEEHATAVRRELEELLAQQARLDEKLDWYRGELDRRSTTATPAESSAPNIV</sequence>
<dbReference type="CDD" id="cd01109">
    <property type="entry name" value="HTH_YyaN"/>
    <property type="match status" value="1"/>
</dbReference>
<accession>A0ABX1KB61</accession>
<dbReference type="InterPro" id="IPR009061">
    <property type="entry name" value="DNA-bd_dom_put_sf"/>
</dbReference>
<dbReference type="PANTHER" id="PTHR30204">
    <property type="entry name" value="REDOX-CYCLING DRUG-SENSING TRANSCRIPTIONAL ACTIVATOR SOXR"/>
    <property type="match status" value="1"/>
</dbReference>